<sequence length="223" mass="25316">MQGSGLIAVFYRICEWVVRFFIANVLWLVFNLPIVFLAFNVFLAKSPDHLLANLILIALLAPFCFFPATSALFGVVRKWIMGNSDNSLLMLYVRSYKENYVKSMTGGVLFTVLWSILIIDYFYFMKLNSPFIYLFAAIGAYIFVITLHFLSNTVHVHLAFWALLKNSFLLGIGRPVQTICIALCCSAILYISFNVFTAFILLGMGSVAAFVSFYFYYKAVPKT</sequence>
<feature type="transmembrane region" description="Helical" evidence="1">
    <location>
        <begin position="100"/>
        <end position="124"/>
    </location>
</feature>
<keyword evidence="1" id="KW-1133">Transmembrane helix</keyword>
<dbReference type="Proteomes" id="UP001172721">
    <property type="component" value="Unassembled WGS sequence"/>
</dbReference>
<evidence type="ECO:0000313" key="2">
    <source>
        <dbReference type="EMBL" id="MDN4523003.1"/>
    </source>
</evidence>
<feature type="transmembrane region" description="Helical" evidence="1">
    <location>
        <begin position="198"/>
        <end position="217"/>
    </location>
</feature>
<gene>
    <name evidence="2" type="ORF">QYB97_00875</name>
</gene>
<organism evidence="2 3">
    <name type="scientific">Fictibacillus fluitans</name>
    <dbReference type="NCBI Taxonomy" id="3058422"/>
    <lineage>
        <taxon>Bacteria</taxon>
        <taxon>Bacillati</taxon>
        <taxon>Bacillota</taxon>
        <taxon>Bacilli</taxon>
        <taxon>Bacillales</taxon>
        <taxon>Fictibacillaceae</taxon>
        <taxon>Fictibacillus</taxon>
    </lineage>
</organism>
<comment type="caution">
    <text evidence="2">The sequence shown here is derived from an EMBL/GenBank/DDBJ whole genome shotgun (WGS) entry which is preliminary data.</text>
</comment>
<dbReference type="RefSeq" id="WP_301164072.1">
    <property type="nucleotide sequence ID" value="NZ_JAUHTR010000001.1"/>
</dbReference>
<evidence type="ECO:0000256" key="1">
    <source>
        <dbReference type="SAM" id="Phobius"/>
    </source>
</evidence>
<evidence type="ECO:0000313" key="3">
    <source>
        <dbReference type="Proteomes" id="UP001172721"/>
    </source>
</evidence>
<accession>A0ABT8HQG5</accession>
<proteinExistence type="predicted"/>
<protein>
    <submittedName>
        <fullName evidence="2">DUF624 domain-containing protein</fullName>
    </submittedName>
</protein>
<dbReference type="EMBL" id="JAUHTR010000001">
    <property type="protein sequence ID" value="MDN4523003.1"/>
    <property type="molecule type" value="Genomic_DNA"/>
</dbReference>
<name>A0ABT8HQG5_9BACL</name>
<keyword evidence="3" id="KW-1185">Reference proteome</keyword>
<keyword evidence="1" id="KW-0472">Membrane</keyword>
<keyword evidence="1" id="KW-0812">Transmembrane</keyword>
<feature type="transmembrane region" description="Helical" evidence="1">
    <location>
        <begin position="171"/>
        <end position="191"/>
    </location>
</feature>
<dbReference type="Pfam" id="PF04854">
    <property type="entry name" value="DUF624"/>
    <property type="match status" value="1"/>
</dbReference>
<feature type="transmembrane region" description="Helical" evidence="1">
    <location>
        <begin position="20"/>
        <end position="43"/>
    </location>
</feature>
<feature type="transmembrane region" description="Helical" evidence="1">
    <location>
        <begin position="131"/>
        <end position="151"/>
    </location>
</feature>
<feature type="transmembrane region" description="Helical" evidence="1">
    <location>
        <begin position="50"/>
        <end position="80"/>
    </location>
</feature>
<dbReference type="InterPro" id="IPR006938">
    <property type="entry name" value="DUF624"/>
</dbReference>
<reference evidence="2" key="1">
    <citation type="submission" date="2023-07" db="EMBL/GenBank/DDBJ databases">
        <title>Fictibacillus sp. isolated from freshwater pond.</title>
        <authorList>
            <person name="Kirdat K."/>
            <person name="Bhat A."/>
            <person name="Mourya A."/>
            <person name="Yadav A."/>
        </authorList>
    </citation>
    <scope>NUCLEOTIDE SEQUENCE</scope>
    <source>
        <strain evidence="2">NE201</strain>
    </source>
</reference>